<feature type="domain" description="DUF8040" evidence="11">
    <location>
        <begin position="42"/>
        <end position="135"/>
    </location>
</feature>
<feature type="domain" description="DDE Tnp4" evidence="10">
    <location>
        <begin position="175"/>
        <end position="334"/>
    </location>
</feature>
<dbReference type="GO" id="GO:0016787">
    <property type="term" value="F:hydrolase activity"/>
    <property type="evidence" value="ECO:0007669"/>
    <property type="project" value="UniProtKB-KW"/>
</dbReference>
<evidence type="ECO:0000256" key="5">
    <source>
        <dbReference type="ARBA" id="ARBA00022723"/>
    </source>
</evidence>
<sequence length="411" mass="46728">MPPLARTIHLRLIIAAAYFWHMIHLATILYASPLYWKQLYHTSALSGQAWVEELIVGHPNRIKTELGLRLHVFFALIAELRACGLTDSKHITLEEQAAIFLYACVTGMSIRHIGERFQRSNETISKYFRRILFTISSPPFYPRHVRLPSADDPISDSILDNPKFFPFFRDAIGSMDGTHINSAPSAADRHASRNRKGGVSMNCLACCSQDMEFLYVLSGWEGSMADAALFLDARLHDLTVPEGKYYLADAGFGSCDVCLVPYRGVRYHLAEWGRASVRPANQKELFNLRHAQARNVVECIFGVIKGRWEILTRPPEYDMDVQARVLPALAALHNFILKHDVEEREDVLDTELEDPNPGTRGGDFGTLADGATTAREKTRSELRRDTIAQEMWESYQELLRERGENFDEHFE</sequence>
<proteinExistence type="inferred from homology"/>
<comment type="subcellular location">
    <subcellularLocation>
        <location evidence="2">Nucleus</location>
    </subcellularLocation>
</comment>
<dbReference type="GO" id="GO:0004518">
    <property type="term" value="F:nuclease activity"/>
    <property type="evidence" value="ECO:0007669"/>
    <property type="project" value="UniProtKB-KW"/>
</dbReference>
<dbReference type="PANTHER" id="PTHR22930">
    <property type="match status" value="1"/>
</dbReference>
<feature type="region of interest" description="Disordered" evidence="8">
    <location>
        <begin position="351"/>
        <end position="383"/>
    </location>
</feature>
<keyword evidence="6" id="KW-0378">Hydrolase</keyword>
<name>A0A8H6XE11_9AGAR</name>
<comment type="cofactor">
    <cofactor evidence="1">
        <name>a divalent metal cation</name>
        <dbReference type="ChEBI" id="CHEBI:60240"/>
    </cofactor>
</comment>
<evidence type="ECO:0000259" key="11">
    <source>
        <dbReference type="Pfam" id="PF26138"/>
    </source>
</evidence>
<comment type="similarity">
    <text evidence="3">Belongs to the HARBI1 family.</text>
</comment>
<dbReference type="InterPro" id="IPR058353">
    <property type="entry name" value="DUF8040"/>
</dbReference>
<keyword evidence="4" id="KW-0540">Nuclease</keyword>
<feature type="compositionally biased region" description="Basic and acidic residues" evidence="8">
    <location>
        <begin position="374"/>
        <end position="383"/>
    </location>
</feature>
<dbReference type="OrthoDB" id="2430314at2759"/>
<evidence type="ECO:0000256" key="8">
    <source>
        <dbReference type="SAM" id="MobiDB-lite"/>
    </source>
</evidence>
<evidence type="ECO:0000313" key="12">
    <source>
        <dbReference type="EMBL" id="KAF7338999.1"/>
    </source>
</evidence>
<keyword evidence="5" id="KW-0479">Metal-binding</keyword>
<evidence type="ECO:0000256" key="9">
    <source>
        <dbReference type="SAM" id="Phobius"/>
    </source>
</evidence>
<evidence type="ECO:0000256" key="4">
    <source>
        <dbReference type="ARBA" id="ARBA00022722"/>
    </source>
</evidence>
<keyword evidence="7" id="KW-0539">Nucleus</keyword>
<keyword evidence="9" id="KW-0472">Membrane</keyword>
<dbReference type="PANTHER" id="PTHR22930:SF228">
    <property type="entry name" value="PROTEIN ALP1-LIKE"/>
    <property type="match status" value="1"/>
</dbReference>
<evidence type="ECO:0000313" key="13">
    <source>
        <dbReference type="Proteomes" id="UP000620124"/>
    </source>
</evidence>
<keyword evidence="9" id="KW-1133">Transmembrane helix</keyword>
<protein>
    <submittedName>
        <fullName evidence="12">Putative nuclease HARBI1-like protein</fullName>
    </submittedName>
</protein>
<evidence type="ECO:0000256" key="3">
    <source>
        <dbReference type="ARBA" id="ARBA00006958"/>
    </source>
</evidence>
<organism evidence="12 13">
    <name type="scientific">Mycena venus</name>
    <dbReference type="NCBI Taxonomy" id="2733690"/>
    <lineage>
        <taxon>Eukaryota</taxon>
        <taxon>Fungi</taxon>
        <taxon>Dikarya</taxon>
        <taxon>Basidiomycota</taxon>
        <taxon>Agaricomycotina</taxon>
        <taxon>Agaricomycetes</taxon>
        <taxon>Agaricomycetidae</taxon>
        <taxon>Agaricales</taxon>
        <taxon>Marasmiineae</taxon>
        <taxon>Mycenaceae</taxon>
        <taxon>Mycena</taxon>
    </lineage>
</organism>
<evidence type="ECO:0000259" key="10">
    <source>
        <dbReference type="Pfam" id="PF13359"/>
    </source>
</evidence>
<keyword evidence="9" id="KW-0812">Transmembrane</keyword>
<dbReference type="GO" id="GO:0005634">
    <property type="term" value="C:nucleus"/>
    <property type="evidence" value="ECO:0007669"/>
    <property type="project" value="UniProtKB-SubCell"/>
</dbReference>
<dbReference type="Pfam" id="PF26138">
    <property type="entry name" value="DUF8040"/>
    <property type="match status" value="1"/>
</dbReference>
<keyword evidence="13" id="KW-1185">Reference proteome</keyword>
<evidence type="ECO:0000256" key="6">
    <source>
        <dbReference type="ARBA" id="ARBA00022801"/>
    </source>
</evidence>
<evidence type="ECO:0000256" key="1">
    <source>
        <dbReference type="ARBA" id="ARBA00001968"/>
    </source>
</evidence>
<dbReference type="EMBL" id="JACAZI010000020">
    <property type="protein sequence ID" value="KAF7338999.1"/>
    <property type="molecule type" value="Genomic_DNA"/>
</dbReference>
<dbReference type="InterPro" id="IPR027806">
    <property type="entry name" value="HARBI1_dom"/>
</dbReference>
<dbReference type="InterPro" id="IPR045249">
    <property type="entry name" value="HARBI1-like"/>
</dbReference>
<evidence type="ECO:0000256" key="7">
    <source>
        <dbReference type="ARBA" id="ARBA00023242"/>
    </source>
</evidence>
<feature type="transmembrane region" description="Helical" evidence="9">
    <location>
        <begin position="12"/>
        <end position="36"/>
    </location>
</feature>
<dbReference type="GO" id="GO:0046872">
    <property type="term" value="F:metal ion binding"/>
    <property type="evidence" value="ECO:0007669"/>
    <property type="project" value="UniProtKB-KW"/>
</dbReference>
<evidence type="ECO:0000256" key="2">
    <source>
        <dbReference type="ARBA" id="ARBA00004123"/>
    </source>
</evidence>
<dbReference type="Proteomes" id="UP000620124">
    <property type="component" value="Unassembled WGS sequence"/>
</dbReference>
<dbReference type="Pfam" id="PF13359">
    <property type="entry name" value="DDE_Tnp_4"/>
    <property type="match status" value="1"/>
</dbReference>
<gene>
    <name evidence="12" type="ORF">MVEN_01976100</name>
</gene>
<reference evidence="12" key="1">
    <citation type="submission" date="2020-05" db="EMBL/GenBank/DDBJ databases">
        <title>Mycena genomes resolve the evolution of fungal bioluminescence.</title>
        <authorList>
            <person name="Tsai I.J."/>
        </authorList>
    </citation>
    <scope>NUCLEOTIDE SEQUENCE</scope>
    <source>
        <strain evidence="12">CCC161011</strain>
    </source>
</reference>
<comment type="caution">
    <text evidence="12">The sequence shown here is derived from an EMBL/GenBank/DDBJ whole genome shotgun (WGS) entry which is preliminary data.</text>
</comment>
<dbReference type="AlphaFoldDB" id="A0A8H6XE11"/>
<accession>A0A8H6XE11</accession>